<dbReference type="EMBL" id="CAJZAG010000001">
    <property type="protein sequence ID" value="CAG9164475.1"/>
    <property type="molecule type" value="Genomic_DNA"/>
</dbReference>
<proteinExistence type="predicted"/>
<accession>A0ABM8WB46</accession>
<dbReference type="InterPro" id="IPR037175">
    <property type="entry name" value="KFase_sf"/>
</dbReference>
<dbReference type="PANTHER" id="PTHR34861">
    <property type="match status" value="1"/>
</dbReference>
<evidence type="ECO:0000313" key="2">
    <source>
        <dbReference type="Proteomes" id="UP000706525"/>
    </source>
</evidence>
<dbReference type="SUPFAM" id="SSF102198">
    <property type="entry name" value="Putative cyclase"/>
    <property type="match status" value="1"/>
</dbReference>
<reference evidence="1 2" key="1">
    <citation type="submission" date="2021-08" db="EMBL/GenBank/DDBJ databases">
        <authorList>
            <person name="Peeters C."/>
        </authorList>
    </citation>
    <scope>NUCLEOTIDE SEQUENCE [LARGE SCALE GENOMIC DNA]</scope>
    <source>
        <strain evidence="1 2">LMG 32289</strain>
    </source>
</reference>
<name>A0ABM8WB46_9BURK</name>
<dbReference type="Proteomes" id="UP000706525">
    <property type="component" value="Unassembled WGS sequence"/>
</dbReference>
<protein>
    <recommendedName>
        <fullName evidence="3">Cyclase family protein</fullName>
    </recommendedName>
</protein>
<dbReference type="InterPro" id="IPR007325">
    <property type="entry name" value="KFase/CYL"/>
</dbReference>
<keyword evidence="2" id="KW-1185">Reference proteome</keyword>
<dbReference type="RefSeq" id="WP_223982179.1">
    <property type="nucleotide sequence ID" value="NZ_CAJZAG010000001.1"/>
</dbReference>
<evidence type="ECO:0008006" key="3">
    <source>
        <dbReference type="Google" id="ProtNLM"/>
    </source>
</evidence>
<dbReference type="Pfam" id="PF04199">
    <property type="entry name" value="Cyclase"/>
    <property type="match status" value="1"/>
</dbReference>
<organism evidence="1 2">
    <name type="scientific">Cupriavidus pampae</name>
    <dbReference type="NCBI Taxonomy" id="659251"/>
    <lineage>
        <taxon>Bacteria</taxon>
        <taxon>Pseudomonadati</taxon>
        <taxon>Pseudomonadota</taxon>
        <taxon>Betaproteobacteria</taxon>
        <taxon>Burkholderiales</taxon>
        <taxon>Burkholderiaceae</taxon>
        <taxon>Cupriavidus</taxon>
    </lineage>
</organism>
<dbReference type="Gene3D" id="3.50.30.50">
    <property type="entry name" value="Putative cyclase"/>
    <property type="match status" value="1"/>
</dbReference>
<gene>
    <name evidence="1" type="ORF">LMG32289_00818</name>
</gene>
<evidence type="ECO:0000313" key="1">
    <source>
        <dbReference type="EMBL" id="CAG9164475.1"/>
    </source>
</evidence>
<sequence>MATRWKRRPEGSTWGDFGEDDQLGRLNLLTSEKVKAGIAEVKEGLSFCLSMPLDFPGGAVLNPRRHPPRVSPTLQDGCPCLNFPLARLDARNTDVLSDDQVTLALQYSTQWDSFAHVGAFFDVEDNGVRQKVYYNGYRANEHVVGPRDYRPEGDVDVDGPYGAHALGVANMARKAIQGRAVMIDLKKHFGLERHYVGYDNLMRVLDRDRIEVTPGDMLLFRTGFTEVLVGMNRNPDGDVLARTAAVLDGRDDALLQWISDSQVAALCADNYAVEGLPALERTLGQRPALPLHQHCLFKLGVPLAELWWLAELAEWMQAHDRHACLLTAPPLYLPGAVGSPVTPVATV</sequence>
<comment type="caution">
    <text evidence="1">The sequence shown here is derived from an EMBL/GenBank/DDBJ whole genome shotgun (WGS) entry which is preliminary data.</text>
</comment>